<dbReference type="SMART" id="SM00633">
    <property type="entry name" value="Glyco_10"/>
    <property type="match status" value="1"/>
</dbReference>
<comment type="catalytic activity">
    <reaction evidence="1 9">
        <text>Endohydrolysis of (1-&gt;4)-beta-D-xylosidic linkages in xylans.</text>
        <dbReference type="EC" id="3.2.1.8"/>
    </reaction>
</comment>
<dbReference type="UniPathway" id="UPA00114"/>
<dbReference type="InterPro" id="IPR031158">
    <property type="entry name" value="GH10_AS"/>
</dbReference>
<comment type="pathway">
    <text evidence="2">Glycan degradation; xylan degradation.</text>
</comment>
<dbReference type="PRINTS" id="PR00134">
    <property type="entry name" value="GLHYDRLASE10"/>
</dbReference>
<accession>A0A2T4ZBC0</accession>
<dbReference type="GO" id="GO:0045493">
    <property type="term" value="P:xylan catabolic process"/>
    <property type="evidence" value="ECO:0007669"/>
    <property type="project" value="UniProtKB-UniPathway"/>
</dbReference>
<evidence type="ECO:0000259" key="11">
    <source>
        <dbReference type="PROSITE" id="PS51760"/>
    </source>
</evidence>
<dbReference type="PANTHER" id="PTHR31490:SF90">
    <property type="entry name" value="ENDO-1,4-BETA-XYLANASE A"/>
    <property type="match status" value="1"/>
</dbReference>
<keyword evidence="3 12" id="KW-0858">Xylan degradation</keyword>
<evidence type="ECO:0000313" key="12">
    <source>
        <dbReference type="EMBL" id="PTM59165.1"/>
    </source>
</evidence>
<evidence type="ECO:0000256" key="6">
    <source>
        <dbReference type="ARBA" id="ARBA00023295"/>
    </source>
</evidence>
<dbReference type="InterPro" id="IPR044846">
    <property type="entry name" value="GH10"/>
</dbReference>
<dbReference type="Proteomes" id="UP000241639">
    <property type="component" value="Unassembled WGS sequence"/>
</dbReference>
<comment type="similarity">
    <text evidence="9">Belongs to the glycosyl hydrolase 10 (cellulase F) family.</text>
</comment>
<dbReference type="AlphaFoldDB" id="A0A2T4ZBC0"/>
<organism evidence="12 13">
    <name type="scientific">Desmospora activa DSM 45169</name>
    <dbReference type="NCBI Taxonomy" id="1121389"/>
    <lineage>
        <taxon>Bacteria</taxon>
        <taxon>Bacillati</taxon>
        <taxon>Bacillota</taxon>
        <taxon>Bacilli</taxon>
        <taxon>Bacillales</taxon>
        <taxon>Thermoactinomycetaceae</taxon>
        <taxon>Desmospora</taxon>
    </lineage>
</organism>
<feature type="active site" description="Nucleophile" evidence="8">
    <location>
        <position position="345"/>
    </location>
</feature>
<evidence type="ECO:0000256" key="9">
    <source>
        <dbReference type="RuleBase" id="RU361174"/>
    </source>
</evidence>
<evidence type="ECO:0000256" key="2">
    <source>
        <dbReference type="ARBA" id="ARBA00004851"/>
    </source>
</evidence>
<dbReference type="Pfam" id="PF00331">
    <property type="entry name" value="Glyco_hydro_10"/>
    <property type="match status" value="1"/>
</dbReference>
<protein>
    <recommendedName>
        <fullName evidence="9">Beta-xylanase</fullName>
        <ecNumber evidence="9">3.2.1.8</ecNumber>
    </recommendedName>
</protein>
<dbReference type="SUPFAM" id="SSF51445">
    <property type="entry name" value="(Trans)glycosidases"/>
    <property type="match status" value="1"/>
</dbReference>
<evidence type="ECO:0000256" key="7">
    <source>
        <dbReference type="ARBA" id="ARBA00023326"/>
    </source>
</evidence>
<dbReference type="EC" id="3.2.1.8" evidence="9"/>
<keyword evidence="4 9" id="KW-0378">Hydrolase</keyword>
<evidence type="ECO:0000256" key="1">
    <source>
        <dbReference type="ARBA" id="ARBA00000681"/>
    </source>
</evidence>
<keyword evidence="13" id="KW-1185">Reference proteome</keyword>
<evidence type="ECO:0000313" key="13">
    <source>
        <dbReference type="Proteomes" id="UP000241639"/>
    </source>
</evidence>
<name>A0A2T4ZBC0_9BACL</name>
<dbReference type="EMBL" id="PZZP01000001">
    <property type="protein sequence ID" value="PTM59165.1"/>
    <property type="molecule type" value="Genomic_DNA"/>
</dbReference>
<dbReference type="GO" id="GO:0031176">
    <property type="term" value="F:endo-1,4-beta-xylanase activity"/>
    <property type="evidence" value="ECO:0007669"/>
    <property type="project" value="UniProtKB-EC"/>
</dbReference>
<evidence type="ECO:0000256" key="8">
    <source>
        <dbReference type="PROSITE-ProRule" id="PRU10061"/>
    </source>
</evidence>
<dbReference type="PROSITE" id="PS00591">
    <property type="entry name" value="GH10_1"/>
    <property type="match status" value="1"/>
</dbReference>
<dbReference type="Gene3D" id="3.20.20.80">
    <property type="entry name" value="Glycosidases"/>
    <property type="match status" value="1"/>
</dbReference>
<keyword evidence="7 9" id="KW-0624">Polysaccharide degradation</keyword>
<dbReference type="InterPro" id="IPR001000">
    <property type="entry name" value="GH10_dom"/>
</dbReference>
<reference evidence="12 13" key="1">
    <citation type="submission" date="2018-04" db="EMBL/GenBank/DDBJ databases">
        <title>Genomic Encyclopedia of Archaeal and Bacterial Type Strains, Phase II (KMG-II): from individual species to whole genera.</title>
        <authorList>
            <person name="Goeker M."/>
        </authorList>
    </citation>
    <scope>NUCLEOTIDE SEQUENCE [LARGE SCALE GENOMIC DNA]</scope>
    <source>
        <strain evidence="12 13">DSM 45169</strain>
    </source>
</reference>
<evidence type="ECO:0000256" key="4">
    <source>
        <dbReference type="ARBA" id="ARBA00022801"/>
    </source>
</evidence>
<dbReference type="PANTHER" id="PTHR31490">
    <property type="entry name" value="GLYCOSYL HYDROLASE"/>
    <property type="match status" value="1"/>
</dbReference>
<evidence type="ECO:0000256" key="5">
    <source>
        <dbReference type="ARBA" id="ARBA00023277"/>
    </source>
</evidence>
<dbReference type="PROSITE" id="PS51760">
    <property type="entry name" value="GH10_2"/>
    <property type="match status" value="1"/>
</dbReference>
<evidence type="ECO:0000256" key="10">
    <source>
        <dbReference type="SAM" id="MobiDB-lite"/>
    </source>
</evidence>
<comment type="caution">
    <text evidence="12">The sequence shown here is derived from an EMBL/GenBank/DDBJ whole genome shotgun (WGS) entry which is preliminary data.</text>
</comment>
<feature type="domain" description="GH10" evidence="11">
    <location>
        <begin position="89"/>
        <end position="421"/>
    </location>
</feature>
<sequence>MSKELIKLVLLLLVALLVMPSGSITPVAEAEAITETVYRGTFDNGLGIATKAGKAKLEALTEEVTSGGEEVEKQEDVRPSTGSDPSEIEKDLIPIKDVYEDYFLVGNAVSATDLEGNRRELLTMHHNLATAENAMKPAYSYNDEREFDFTEEDELVEKVLEEGLKMHGHVLVWHQQSAEWLYTDENGEPLSREEALENLRTHVKTVVDHFGTSVVSWDVVNEAIIDNPPNPMDWKASLRQSGWYQAIGPDYIEQAFLAAKEVLDEKGWDIKLYYNDYNDDNQPKAEAIYQMVKEINENYAAENDGELLIDGIGMQGHYNLNTNPENVRRSLEKFISLGVEVGVTELDITAGSEGVLTEEEAVAQGYLYAQLFQLYKEHAEHISRVTFWGLNDATSWRADQSPLLFDRDMQAKPAYYAVIDPEKFIDEHEISDF</sequence>
<keyword evidence="5 9" id="KW-0119">Carbohydrate metabolism</keyword>
<proteinExistence type="inferred from homology"/>
<evidence type="ECO:0000256" key="3">
    <source>
        <dbReference type="ARBA" id="ARBA00022651"/>
    </source>
</evidence>
<feature type="region of interest" description="Disordered" evidence="10">
    <location>
        <begin position="63"/>
        <end position="86"/>
    </location>
</feature>
<gene>
    <name evidence="12" type="ORF">C8J48_1768</name>
</gene>
<dbReference type="InterPro" id="IPR017853">
    <property type="entry name" value="GH"/>
</dbReference>
<keyword evidence="6 9" id="KW-0326">Glycosidase</keyword>